<dbReference type="PANTHER" id="PTHR42887:SF2">
    <property type="entry name" value="OS12G0638800 PROTEIN"/>
    <property type="match status" value="1"/>
</dbReference>
<dbReference type="InterPro" id="IPR055178">
    <property type="entry name" value="RsdA/BaiN/AoA(So)-like_dom"/>
</dbReference>
<dbReference type="Gene3D" id="3.50.50.60">
    <property type="entry name" value="FAD/NAD(P)-binding domain"/>
    <property type="match status" value="1"/>
</dbReference>
<feature type="domain" description="RsdA/BaiN/AoA(So)-like Rossmann fold-like" evidence="4">
    <location>
        <begin position="8"/>
        <end position="398"/>
    </location>
</feature>
<keyword evidence="7" id="KW-1185">Reference proteome</keyword>
<dbReference type="SUPFAM" id="SSF160996">
    <property type="entry name" value="HI0933 insert domain-like"/>
    <property type="match status" value="1"/>
</dbReference>
<feature type="domain" description="RsdA/BaiN/AoA(So)-like insert" evidence="5">
    <location>
        <begin position="191"/>
        <end position="345"/>
    </location>
</feature>
<reference evidence="6 7" key="2">
    <citation type="submission" date="2024-11" db="EMBL/GenBank/DDBJ databases">
        <title>Using genomics to understand microbial adaptation to soil warming.</title>
        <authorList>
            <person name="Deangelis K.M. PhD."/>
        </authorList>
    </citation>
    <scope>NUCLEOTIDE SEQUENCE [LARGE SCALE GENOMIC DNA]</scope>
    <source>
        <strain evidence="6 7">GAS97</strain>
    </source>
</reference>
<evidence type="ECO:0000313" key="6">
    <source>
        <dbReference type="EMBL" id="MFK4444102.1"/>
    </source>
</evidence>
<keyword evidence="3" id="KW-0274">FAD</keyword>
<gene>
    <name evidence="6" type="ORF">ABH943_004124</name>
</gene>
<evidence type="ECO:0000313" key="7">
    <source>
        <dbReference type="Proteomes" id="UP001620514"/>
    </source>
</evidence>
<dbReference type="EMBL" id="JBIYDN010000012">
    <property type="protein sequence ID" value="MFK4444102.1"/>
    <property type="molecule type" value="Genomic_DNA"/>
</dbReference>
<evidence type="ECO:0000259" key="4">
    <source>
        <dbReference type="Pfam" id="PF03486"/>
    </source>
</evidence>
<organism evidence="6 7">
    <name type="scientific">Caballeronia udeis</name>
    <dbReference type="NCBI Taxonomy" id="1232866"/>
    <lineage>
        <taxon>Bacteria</taxon>
        <taxon>Pseudomonadati</taxon>
        <taxon>Pseudomonadota</taxon>
        <taxon>Betaproteobacteria</taxon>
        <taxon>Burkholderiales</taxon>
        <taxon>Burkholderiaceae</taxon>
        <taxon>Caballeronia</taxon>
    </lineage>
</organism>
<dbReference type="InterPro" id="IPR023166">
    <property type="entry name" value="BaiN-like_dom_sf"/>
</dbReference>
<dbReference type="InterPro" id="IPR036188">
    <property type="entry name" value="FAD/NAD-bd_sf"/>
</dbReference>
<comment type="cofactor">
    <cofactor evidence="1">
        <name>FAD</name>
        <dbReference type="ChEBI" id="CHEBI:57692"/>
    </cofactor>
</comment>
<dbReference type="Proteomes" id="UP001620514">
    <property type="component" value="Unassembled WGS sequence"/>
</dbReference>
<proteinExistence type="predicted"/>
<dbReference type="InterPro" id="IPR004792">
    <property type="entry name" value="BaiN-like"/>
</dbReference>
<sequence length="406" mass="43767">MRAMETYDIAVIGAGAAGMMCAAVAAQNGRRVVLIDHAERLAEKIRISGGGRCNFTNINAGPANFISANPHFCRSALARYTPQDFLALLKRHRVDWHEKHKGQLFCDDSSESIIQLLKSECDVGGVTWRRPVTVDTIRHDGARFFLDSNAGTLSSSALVIATGGLSIPKIGATDFAYRLAKQFGHKLVDTRPALVPLTFAPADWEPFAALSGLSVPVELSAGAGRGRGEFSEDLLLTHRGLSGPGVLQISSYWNPSEPICIDLLPGSDATGELIAAKRESRKQVGTFLAERVPARLAQTWLDVQRVPTDARLADLPDKTLRQIGESLSRWTLTPNGTEGYRKAEVTRGGVDTRELSSTTMMSSRVAGLYFIGEAVDVTGWLGGYNFQWAWASGVAAGKAAAELVRA</sequence>
<dbReference type="Gene3D" id="1.10.8.260">
    <property type="entry name" value="HI0933 insert domain-like"/>
    <property type="match status" value="1"/>
</dbReference>
<dbReference type="Gene3D" id="2.40.30.10">
    <property type="entry name" value="Translation factors"/>
    <property type="match status" value="1"/>
</dbReference>
<keyword evidence="2" id="KW-0285">Flavoprotein</keyword>
<reference evidence="6 7" key="1">
    <citation type="submission" date="2024-10" db="EMBL/GenBank/DDBJ databases">
        <authorList>
            <person name="Deangelis K."/>
            <person name="Huntemann M."/>
            <person name="Clum A."/>
            <person name="Wang J."/>
            <person name="Palaniappan K."/>
            <person name="Ritter S."/>
            <person name="Chen I.-M."/>
            <person name="Stamatis D."/>
            <person name="Reddy T."/>
            <person name="O'Malley R."/>
            <person name="Daum C."/>
            <person name="Ng V."/>
            <person name="Ivanova N."/>
            <person name="Kyrpides N."/>
            <person name="Woyke T."/>
        </authorList>
    </citation>
    <scope>NUCLEOTIDE SEQUENCE [LARGE SCALE GENOMIC DNA]</scope>
    <source>
        <strain evidence="6 7">GAS97</strain>
    </source>
</reference>
<dbReference type="PRINTS" id="PR00411">
    <property type="entry name" value="PNDRDTASEI"/>
</dbReference>
<accession>A0ABW8MQ82</accession>
<dbReference type="Pfam" id="PF22780">
    <property type="entry name" value="HI0933_like_1st"/>
    <property type="match status" value="1"/>
</dbReference>
<dbReference type="PANTHER" id="PTHR42887">
    <property type="entry name" value="OS12G0638800 PROTEIN"/>
    <property type="match status" value="1"/>
</dbReference>
<evidence type="ECO:0000256" key="1">
    <source>
        <dbReference type="ARBA" id="ARBA00001974"/>
    </source>
</evidence>
<protein>
    <submittedName>
        <fullName evidence="6">Rossmann fold flavoprotein</fullName>
    </submittedName>
</protein>
<dbReference type="InterPro" id="IPR057661">
    <property type="entry name" value="RsdA/BaiN/AoA(So)_Rossmann"/>
</dbReference>
<dbReference type="Pfam" id="PF03486">
    <property type="entry name" value="HI0933_like"/>
    <property type="match status" value="1"/>
</dbReference>
<name>A0ABW8MQ82_9BURK</name>
<dbReference type="SUPFAM" id="SSF51905">
    <property type="entry name" value="FAD/NAD(P)-binding domain"/>
    <property type="match status" value="1"/>
</dbReference>
<comment type="caution">
    <text evidence="6">The sequence shown here is derived from an EMBL/GenBank/DDBJ whole genome shotgun (WGS) entry which is preliminary data.</text>
</comment>
<evidence type="ECO:0000256" key="2">
    <source>
        <dbReference type="ARBA" id="ARBA00022630"/>
    </source>
</evidence>
<evidence type="ECO:0000259" key="5">
    <source>
        <dbReference type="Pfam" id="PF22780"/>
    </source>
</evidence>
<dbReference type="NCBIfam" id="TIGR00275">
    <property type="entry name" value="aminoacetone oxidase family FAD-binding enzyme"/>
    <property type="match status" value="1"/>
</dbReference>
<evidence type="ECO:0000256" key="3">
    <source>
        <dbReference type="ARBA" id="ARBA00022827"/>
    </source>
</evidence>